<feature type="transmembrane region" description="Helical" evidence="7">
    <location>
        <begin position="21"/>
        <end position="43"/>
    </location>
</feature>
<feature type="region of interest" description="Disordered" evidence="6">
    <location>
        <begin position="151"/>
        <end position="178"/>
    </location>
</feature>
<dbReference type="PRINTS" id="PR00813">
    <property type="entry name" value="BCTERIALGSPG"/>
</dbReference>
<feature type="domain" description="Type II secretion system protein GspG C-terminal" evidence="8">
    <location>
        <begin position="42"/>
        <end position="146"/>
    </location>
</feature>
<sequence>MFCELTRSLKKSLRNQKGFTLVELIVVVIILAILAAIMVPKLLPYTQQARVSRALGDMATMKTIIEAYAAEYGQGYYPAAGGSQSDPTKPGASIANVLQAAGVQWGSLSDPWGNAYQYTAYTSGSNIVGWSITSAGPDKAQNTSDDIYVSDIYSPQQGSVPSPLTGSGGTGGTPVPSK</sequence>
<keyword evidence="2" id="KW-0488">Methylation</keyword>
<organism evidence="9 10">
    <name type="scientific">Desulfofundulus thermobenzoicus</name>
    <dbReference type="NCBI Taxonomy" id="29376"/>
    <lineage>
        <taxon>Bacteria</taxon>
        <taxon>Bacillati</taxon>
        <taxon>Bacillota</taxon>
        <taxon>Clostridia</taxon>
        <taxon>Eubacteriales</taxon>
        <taxon>Peptococcaceae</taxon>
        <taxon>Desulfofundulus</taxon>
    </lineage>
</organism>
<gene>
    <name evidence="9" type="ORF">GFC01_02030</name>
</gene>
<evidence type="ECO:0000313" key="9">
    <source>
        <dbReference type="EMBL" id="MQL51067.1"/>
    </source>
</evidence>
<dbReference type="InterPro" id="IPR013545">
    <property type="entry name" value="T2SS_protein-GspG_C"/>
</dbReference>
<dbReference type="PROSITE" id="PS00409">
    <property type="entry name" value="PROKAR_NTER_METHYL"/>
    <property type="match status" value="1"/>
</dbReference>
<dbReference type="EMBL" id="WHYR01000003">
    <property type="protein sequence ID" value="MQL51067.1"/>
    <property type="molecule type" value="Genomic_DNA"/>
</dbReference>
<dbReference type="PANTHER" id="PTHR30093:SF44">
    <property type="entry name" value="TYPE II SECRETION SYSTEM CORE PROTEIN G"/>
    <property type="match status" value="1"/>
</dbReference>
<keyword evidence="3 7" id="KW-0812">Transmembrane</keyword>
<evidence type="ECO:0000256" key="2">
    <source>
        <dbReference type="ARBA" id="ARBA00022481"/>
    </source>
</evidence>
<dbReference type="InterPro" id="IPR000983">
    <property type="entry name" value="Bac_GSPG_pilin"/>
</dbReference>
<evidence type="ECO:0000256" key="1">
    <source>
        <dbReference type="ARBA" id="ARBA00004167"/>
    </source>
</evidence>
<dbReference type="GO" id="GO:0015627">
    <property type="term" value="C:type II protein secretion system complex"/>
    <property type="evidence" value="ECO:0007669"/>
    <property type="project" value="InterPro"/>
</dbReference>
<evidence type="ECO:0000259" key="8">
    <source>
        <dbReference type="Pfam" id="PF08334"/>
    </source>
</evidence>
<proteinExistence type="predicted"/>
<dbReference type="Gene3D" id="3.30.700.10">
    <property type="entry name" value="Glycoprotein, Type 4 Pilin"/>
    <property type="match status" value="1"/>
</dbReference>
<name>A0A6N7IN89_9FIRM</name>
<comment type="caution">
    <text evidence="9">The sequence shown here is derived from an EMBL/GenBank/DDBJ whole genome shotgun (WGS) entry which is preliminary data.</text>
</comment>
<comment type="subcellular location">
    <subcellularLocation>
        <location evidence="1">Membrane</location>
        <topology evidence="1">Single-pass membrane protein</topology>
    </subcellularLocation>
</comment>
<dbReference type="OrthoDB" id="1787073at2"/>
<dbReference type="InterPro" id="IPR045584">
    <property type="entry name" value="Pilin-like"/>
</dbReference>
<keyword evidence="10" id="KW-1185">Reference proteome</keyword>
<dbReference type="GO" id="GO:0015628">
    <property type="term" value="P:protein secretion by the type II secretion system"/>
    <property type="evidence" value="ECO:0007669"/>
    <property type="project" value="InterPro"/>
</dbReference>
<dbReference type="SUPFAM" id="SSF54523">
    <property type="entry name" value="Pili subunits"/>
    <property type="match status" value="1"/>
</dbReference>
<dbReference type="GO" id="GO:0016020">
    <property type="term" value="C:membrane"/>
    <property type="evidence" value="ECO:0007669"/>
    <property type="project" value="UniProtKB-SubCell"/>
</dbReference>
<evidence type="ECO:0000256" key="4">
    <source>
        <dbReference type="ARBA" id="ARBA00022989"/>
    </source>
</evidence>
<evidence type="ECO:0000256" key="3">
    <source>
        <dbReference type="ARBA" id="ARBA00022692"/>
    </source>
</evidence>
<evidence type="ECO:0000256" key="5">
    <source>
        <dbReference type="ARBA" id="ARBA00023136"/>
    </source>
</evidence>
<keyword evidence="5 7" id="KW-0472">Membrane</keyword>
<dbReference type="AlphaFoldDB" id="A0A6N7IN89"/>
<evidence type="ECO:0000313" key="10">
    <source>
        <dbReference type="Proteomes" id="UP000441717"/>
    </source>
</evidence>
<dbReference type="Pfam" id="PF07963">
    <property type="entry name" value="N_methyl"/>
    <property type="match status" value="1"/>
</dbReference>
<accession>A0A6N7IN89</accession>
<evidence type="ECO:0000256" key="7">
    <source>
        <dbReference type="SAM" id="Phobius"/>
    </source>
</evidence>
<protein>
    <submittedName>
        <fullName evidence="9">Prepilin-type N-terminal cleavage/methylation domain-containing protein</fullName>
    </submittedName>
</protein>
<dbReference type="Pfam" id="PF08334">
    <property type="entry name" value="T2SSG"/>
    <property type="match status" value="1"/>
</dbReference>
<keyword evidence="4 7" id="KW-1133">Transmembrane helix</keyword>
<evidence type="ECO:0000256" key="6">
    <source>
        <dbReference type="SAM" id="MobiDB-lite"/>
    </source>
</evidence>
<dbReference type="RefSeq" id="WP_152944976.1">
    <property type="nucleotide sequence ID" value="NZ_WHYR01000003.1"/>
</dbReference>
<dbReference type="NCBIfam" id="TIGR02532">
    <property type="entry name" value="IV_pilin_GFxxxE"/>
    <property type="match status" value="1"/>
</dbReference>
<reference evidence="9 10" key="1">
    <citation type="submission" date="2019-10" db="EMBL/GenBank/DDBJ databases">
        <title>Comparative genomics of sulfur disproportionating microorganisms.</title>
        <authorList>
            <person name="Ward L.M."/>
            <person name="Bertran E."/>
            <person name="Johnston D."/>
        </authorList>
    </citation>
    <scope>NUCLEOTIDE SEQUENCE [LARGE SCALE GENOMIC DNA]</scope>
    <source>
        <strain evidence="9 10">DSM 14055</strain>
    </source>
</reference>
<dbReference type="InterPro" id="IPR012902">
    <property type="entry name" value="N_methyl_site"/>
</dbReference>
<dbReference type="PANTHER" id="PTHR30093">
    <property type="entry name" value="GENERAL SECRETION PATHWAY PROTEIN G"/>
    <property type="match status" value="1"/>
</dbReference>
<dbReference type="Proteomes" id="UP000441717">
    <property type="component" value="Unassembled WGS sequence"/>
</dbReference>